<evidence type="ECO:0000313" key="2">
    <source>
        <dbReference type="EMBL" id="KAI8578088.1"/>
    </source>
</evidence>
<keyword evidence="1" id="KW-1133">Transmembrane helix</keyword>
<feature type="transmembrane region" description="Helical" evidence="1">
    <location>
        <begin position="49"/>
        <end position="69"/>
    </location>
</feature>
<evidence type="ECO:0000313" key="3">
    <source>
        <dbReference type="Proteomes" id="UP001206595"/>
    </source>
</evidence>
<accession>A0AAD5HDE0</accession>
<feature type="transmembrane region" description="Helical" evidence="1">
    <location>
        <begin position="209"/>
        <end position="230"/>
    </location>
</feature>
<reference evidence="2" key="2">
    <citation type="journal article" date="2022" name="Proc. Natl. Acad. Sci. U.S.A.">
        <title>Diploid-dominant life cycles characterize the early evolution of Fungi.</title>
        <authorList>
            <person name="Amses K.R."/>
            <person name="Simmons D.R."/>
            <person name="Longcore J.E."/>
            <person name="Mondo S.J."/>
            <person name="Seto K."/>
            <person name="Jeronimo G.H."/>
            <person name="Bonds A.E."/>
            <person name="Quandt C.A."/>
            <person name="Davis W.J."/>
            <person name="Chang Y."/>
            <person name="Federici B.A."/>
            <person name="Kuo A."/>
            <person name="LaButti K."/>
            <person name="Pangilinan J."/>
            <person name="Andreopoulos W."/>
            <person name="Tritt A."/>
            <person name="Riley R."/>
            <person name="Hundley H."/>
            <person name="Johnson J."/>
            <person name="Lipzen A."/>
            <person name="Barry K."/>
            <person name="Lang B.F."/>
            <person name="Cuomo C.A."/>
            <person name="Buchler N.E."/>
            <person name="Grigoriev I.V."/>
            <person name="Spatafora J.W."/>
            <person name="Stajich J.E."/>
            <person name="James T.Y."/>
        </authorList>
    </citation>
    <scope>NUCLEOTIDE SEQUENCE</scope>
    <source>
        <strain evidence="2">AG</strain>
    </source>
</reference>
<keyword evidence="1" id="KW-0472">Membrane</keyword>
<feature type="transmembrane region" description="Helical" evidence="1">
    <location>
        <begin position="314"/>
        <end position="335"/>
    </location>
</feature>
<protein>
    <submittedName>
        <fullName evidence="2">Uncharacterized protein</fullName>
    </submittedName>
</protein>
<dbReference type="RefSeq" id="XP_051443092.1">
    <property type="nucleotide sequence ID" value="XM_051590321.1"/>
</dbReference>
<name>A0AAD5HDE0_UMBRA</name>
<feature type="transmembrane region" description="Helical" evidence="1">
    <location>
        <begin position="127"/>
        <end position="148"/>
    </location>
</feature>
<dbReference type="PANTHER" id="PTHR13146">
    <property type="match status" value="1"/>
</dbReference>
<dbReference type="GO" id="GO:0016020">
    <property type="term" value="C:membrane"/>
    <property type="evidence" value="ECO:0007669"/>
    <property type="project" value="TreeGrafter"/>
</dbReference>
<dbReference type="InterPro" id="IPR037185">
    <property type="entry name" value="EmrE-like"/>
</dbReference>
<dbReference type="EMBL" id="MU620933">
    <property type="protein sequence ID" value="KAI8578088.1"/>
    <property type="molecule type" value="Genomic_DNA"/>
</dbReference>
<dbReference type="GeneID" id="75915665"/>
<dbReference type="Proteomes" id="UP001206595">
    <property type="component" value="Unassembled WGS sequence"/>
</dbReference>
<dbReference type="SUPFAM" id="SSF103481">
    <property type="entry name" value="Multidrug resistance efflux transporter EmrE"/>
    <property type="match status" value="1"/>
</dbReference>
<dbReference type="PANTHER" id="PTHR13146:SF1">
    <property type="entry name" value="SUGAR PHOSPHATE TRANSPORTER DOMAIN-CONTAINING PROTEIN"/>
    <property type="match status" value="1"/>
</dbReference>
<reference evidence="2" key="1">
    <citation type="submission" date="2021-06" db="EMBL/GenBank/DDBJ databases">
        <authorList>
            <consortium name="DOE Joint Genome Institute"/>
            <person name="Mondo S.J."/>
            <person name="Amses K.R."/>
            <person name="Simmons D.R."/>
            <person name="Longcore J.E."/>
            <person name="Seto K."/>
            <person name="Alves G.H."/>
            <person name="Bonds A.E."/>
            <person name="Quandt C.A."/>
            <person name="Davis W.J."/>
            <person name="Chang Y."/>
            <person name="Letcher P.M."/>
            <person name="Powell M.J."/>
            <person name="Kuo A."/>
            <person name="Labutti K."/>
            <person name="Pangilinan J."/>
            <person name="Andreopoulos W."/>
            <person name="Tritt A."/>
            <person name="Riley R."/>
            <person name="Hundley H."/>
            <person name="Johnson J."/>
            <person name="Lipzen A."/>
            <person name="Barry K."/>
            <person name="Berbee M.L."/>
            <person name="Buchler N.E."/>
            <person name="Grigoriev I.V."/>
            <person name="Spatafora J.W."/>
            <person name="Stajich J.E."/>
            <person name="James T.Y."/>
        </authorList>
    </citation>
    <scope>NUCLEOTIDE SEQUENCE</scope>
    <source>
        <strain evidence="2">AG</strain>
    </source>
</reference>
<sequence length="376" mass="40922">MTAAALPPSELSDRLYILGHQVFFLLSGLCQTLGAQWLFYSGAATGSSYFTQVAQYFGMIWVGLLLPIMNSRKQVYTKLPTKSEDDSIEGHGMTIIATADITENGMEDDPEHKSKSSQEGPIHHKSIFKLAIVEVVANFTVSVGFYLVGSGMYQVIYSSVVIWCAILSYFTMGRTLTPTQWVAIMGTSVGLAISAMGNTSQGDATSAPLLIFGMIVTLSGTFFYSCVYVFSDHILSQQVPGPSPIRVCSYVGAYCTVLSVIWIMVYTVPRFDELIHVHPDVSMQSVAGMYALLILASATHAWNYYELIGRTGNVATGILQGLRAILVFGLSHFWYCSSDSAQCFTVWKGWGSVMVVGCVLMFTLGGRGQKGGHSLN</sequence>
<feature type="transmembrane region" description="Helical" evidence="1">
    <location>
        <begin position="179"/>
        <end position="197"/>
    </location>
</feature>
<keyword evidence="3" id="KW-1185">Reference proteome</keyword>
<dbReference type="AlphaFoldDB" id="A0AAD5HDE0"/>
<feature type="transmembrane region" description="Helical" evidence="1">
    <location>
        <begin position="154"/>
        <end position="172"/>
    </location>
</feature>
<feature type="transmembrane region" description="Helical" evidence="1">
    <location>
        <begin position="347"/>
        <end position="366"/>
    </location>
</feature>
<feature type="transmembrane region" description="Helical" evidence="1">
    <location>
        <begin position="251"/>
        <end position="269"/>
    </location>
</feature>
<comment type="caution">
    <text evidence="2">The sequence shown here is derived from an EMBL/GenBank/DDBJ whole genome shotgun (WGS) entry which is preliminary data.</text>
</comment>
<keyword evidence="1" id="KW-0812">Transmembrane</keyword>
<proteinExistence type="predicted"/>
<gene>
    <name evidence="2" type="ORF">K450DRAFT_248957</name>
</gene>
<feature type="transmembrane region" description="Helical" evidence="1">
    <location>
        <begin position="22"/>
        <end position="43"/>
    </location>
</feature>
<feature type="transmembrane region" description="Helical" evidence="1">
    <location>
        <begin position="281"/>
        <end position="302"/>
    </location>
</feature>
<organism evidence="2 3">
    <name type="scientific">Umbelopsis ramanniana AG</name>
    <dbReference type="NCBI Taxonomy" id="1314678"/>
    <lineage>
        <taxon>Eukaryota</taxon>
        <taxon>Fungi</taxon>
        <taxon>Fungi incertae sedis</taxon>
        <taxon>Mucoromycota</taxon>
        <taxon>Mucoromycotina</taxon>
        <taxon>Umbelopsidomycetes</taxon>
        <taxon>Umbelopsidales</taxon>
        <taxon>Umbelopsidaceae</taxon>
        <taxon>Umbelopsis</taxon>
    </lineage>
</organism>
<evidence type="ECO:0000256" key="1">
    <source>
        <dbReference type="SAM" id="Phobius"/>
    </source>
</evidence>